<comment type="caution">
    <text evidence="2">The sequence shown here is derived from an EMBL/GenBank/DDBJ whole genome shotgun (WGS) entry which is preliminary data.</text>
</comment>
<proteinExistence type="predicted"/>
<evidence type="ECO:0000313" key="2">
    <source>
        <dbReference type="EMBL" id="KHN84326.1"/>
    </source>
</evidence>
<dbReference type="AlphaFoldDB" id="A0A0B2VLG3"/>
<feature type="compositionally biased region" description="Basic residues" evidence="1">
    <location>
        <begin position="58"/>
        <end position="76"/>
    </location>
</feature>
<organism evidence="2 3">
    <name type="scientific">Toxocara canis</name>
    <name type="common">Canine roundworm</name>
    <dbReference type="NCBI Taxonomy" id="6265"/>
    <lineage>
        <taxon>Eukaryota</taxon>
        <taxon>Metazoa</taxon>
        <taxon>Ecdysozoa</taxon>
        <taxon>Nematoda</taxon>
        <taxon>Chromadorea</taxon>
        <taxon>Rhabditida</taxon>
        <taxon>Spirurina</taxon>
        <taxon>Ascaridomorpha</taxon>
        <taxon>Ascaridoidea</taxon>
        <taxon>Toxocaridae</taxon>
        <taxon>Toxocara</taxon>
    </lineage>
</organism>
<dbReference type="EMBL" id="JPKZ01000995">
    <property type="protein sequence ID" value="KHN84326.1"/>
    <property type="molecule type" value="Genomic_DNA"/>
</dbReference>
<dbReference type="Proteomes" id="UP000031036">
    <property type="component" value="Unassembled WGS sequence"/>
</dbReference>
<evidence type="ECO:0000313" key="3">
    <source>
        <dbReference type="Proteomes" id="UP000031036"/>
    </source>
</evidence>
<gene>
    <name evidence="2" type="ORF">Tcan_08160</name>
</gene>
<evidence type="ECO:0000256" key="1">
    <source>
        <dbReference type="SAM" id="MobiDB-lite"/>
    </source>
</evidence>
<accession>A0A0B2VLG3</accession>
<feature type="region of interest" description="Disordered" evidence="1">
    <location>
        <begin position="52"/>
        <end position="89"/>
    </location>
</feature>
<name>A0A0B2VLG3_TOXCA</name>
<protein>
    <submittedName>
        <fullName evidence="2">Uncharacterized protein</fullName>
    </submittedName>
</protein>
<reference evidence="2 3" key="1">
    <citation type="submission" date="2014-11" db="EMBL/GenBank/DDBJ databases">
        <title>Genetic blueprint of the zoonotic pathogen Toxocara canis.</title>
        <authorList>
            <person name="Zhu X.-Q."/>
            <person name="Korhonen P.K."/>
            <person name="Cai H."/>
            <person name="Young N.D."/>
            <person name="Nejsum P."/>
            <person name="von Samson-Himmelstjerna G."/>
            <person name="Boag P.R."/>
            <person name="Tan P."/>
            <person name="Li Q."/>
            <person name="Min J."/>
            <person name="Yang Y."/>
            <person name="Wang X."/>
            <person name="Fang X."/>
            <person name="Hall R.S."/>
            <person name="Hofmann A."/>
            <person name="Sternberg P.W."/>
            <person name="Jex A.R."/>
            <person name="Gasser R.B."/>
        </authorList>
    </citation>
    <scope>NUCLEOTIDE SEQUENCE [LARGE SCALE GENOMIC DNA]</scope>
    <source>
        <strain evidence="2">PN_DK_2014</strain>
    </source>
</reference>
<sequence>MAASTLATLETLTVQQFVRSRTQRQMTVAAARRNVFAALAMKFRNAAYPLKGVEQHPSTKKRGASWKSSKSKKSKQATRNAQNEMADGAAKAVEGPLFLSEKSFKSNKEDRAEPQFNSDKKAYHEDRVKEEPFKSINKANQQANTVDYFIGSFFPLPFVPQEIGWTCRLNGSHKNERQSMNEKWKAVVERVEILAKRVPTKNVILIS</sequence>
<keyword evidence="3" id="KW-1185">Reference proteome</keyword>